<feature type="compositionally biased region" description="Basic and acidic residues" evidence="1">
    <location>
        <begin position="810"/>
        <end position="823"/>
    </location>
</feature>
<feature type="region of interest" description="Disordered" evidence="1">
    <location>
        <begin position="973"/>
        <end position="1023"/>
    </location>
</feature>
<feature type="region of interest" description="Disordered" evidence="1">
    <location>
        <begin position="666"/>
        <end position="935"/>
    </location>
</feature>
<evidence type="ECO:0000313" key="3">
    <source>
        <dbReference type="EMBL" id="CCG82342.1"/>
    </source>
</evidence>
<dbReference type="VEuPathDB" id="FungiDB:TAPDE_002365"/>
<protein>
    <recommendedName>
        <fullName evidence="2">Telomeric single stranded DNA binding POT1/Cdc13 domain-containing protein</fullName>
    </recommendedName>
</protein>
<accession>R4X9Z6</accession>
<feature type="compositionally biased region" description="Polar residues" evidence="1">
    <location>
        <begin position="679"/>
        <end position="699"/>
    </location>
</feature>
<feature type="region of interest" description="Disordered" evidence="1">
    <location>
        <begin position="186"/>
        <end position="228"/>
    </location>
</feature>
<dbReference type="OrthoDB" id="5363079at2759"/>
<sequence length="1412" mass="154397">MASTPVTAVEIKAITPTIFDSGFLRGVVSLRWPYSSSKHSISIQLADEDIRKRSDKGQVKLTFNGSAAKHIKDLPALSVLEIATTTEAAIFSKSGASARESDYSITFVGEIKVKSDEGAYSTLDSSPVAQDTTPAKVKRTWITQELKRSIPSDELGLEESWFSDATPDTKRKRYASSFKFIDSTQVTPAKSPRTSLYGDETSTPSQTLQPTTPSQNARNQSDRQFSQSDEDFTFQTPFAPVRFEVASRTNTGRELSSRNIGEHNDAFSSQPSPSVSGSIPQVILSLPHTEDDPHGAEQNSRASSVQGEPPLSTYELHGTPRTGPSVHFDTTNHGSAPPTPRNVPYMSLESASEQEDLYRKLRASAPPKSDAGSSMVGVEDDDPGDLAEDPKPTILETQSRVQEGILRRKISDDNESHGAQAQHAPANTSQSIEGTALESIGPHDPNHDENRDLEVHQARSMIAAYGNSLDGADSGTALQRQTETFSRLRETSPSMTERGAAVQESVFRSKIKSSDADTEDQQSTRSVKSSIFVEPAAASTDDGSVHENVEETMLDRQASVQETLFRAKLNRPDATSEAAGNLSTIGQAPAPSSDGDVEVVNEEPTMMQQQNDVQENIFREKLEDNGESTVARYGPRSLDHMEVNETADVAHLLQDQPLQLPVQTLAQQDQAETEVQPGSVLQLSNASENSAMESTTHGNVDQEDVSEVNSNSDDRAQAQALLRMELEAEPTDHLPSDQRLDSASDESQDEDNDPNETSIRYEQTGAIDSSPIVIDSDDEEVDDVDEEERVGEDSDRELEEASIDEGAEGDEVKTLKDDVHAKDPGNAIQDSDDSANEEEQEDIERVPNEDPEVEELHSDDPDEGSFTAFSDEEDDISEQLSDLLDRHDNPESLPSEPTTNKEILGNSADSDHGSVKNQSAFGVDHSIPTYGESEPKMQDEYHTQALEQHGESEDADEEMIYTGPSLAQMLARDGLGDDAQLDDDEVHHDHDEDTAEDEKLMQETAPENVVHGEQSPKAVIEKSRAPERGIMVVESVKDDVLPDNIVDENGQALATSEPVKIDPASDHKPEAESIEEVQANDSVSADHTSQIKDIAKLPTSPPSNSASKEVVSPASSLVTESSFYECLKRVRFESTVDVLGVICDAQYSKTNGPDYIWSASIYQGTGQSRRVSIFRPFKESLPRAKSGDVVLLRNFKVLSFARDLYLRSQEDSAWAVLQASRASSGEVSVTVPGPPVEYSSAEIEHARVLSVWWTDVGHKLAPTQPPARQIHLLNSVHEGLFFDMRGEVMIKPGQMTTPFIIYLTDYSRATDSDTNRIDSIASLGMTGETADCLFLPVELRLQDARYAFHVLEVGDRVSLENVLARMGTDGKLYGSIEPELSGSTRLRRVSSDRDHDGDASLPEVSLESTEPQ</sequence>
<feature type="compositionally biased region" description="Basic and acidic residues" evidence="1">
    <location>
        <begin position="444"/>
        <end position="457"/>
    </location>
</feature>
<feature type="compositionally biased region" description="Polar residues" evidence="1">
    <location>
        <begin position="216"/>
        <end position="227"/>
    </location>
</feature>
<feature type="domain" description="Telomeric single stranded DNA binding POT1/Cdc13" evidence="2">
    <location>
        <begin position="1124"/>
        <end position="1254"/>
    </location>
</feature>
<feature type="region of interest" description="Disordered" evidence="1">
    <location>
        <begin position="249"/>
        <end position="545"/>
    </location>
</feature>
<reference evidence="3 4" key="1">
    <citation type="journal article" date="2013" name="MBio">
        <title>Genome sequencing of the plant pathogen Taphrina deformans, the causal agent of peach leaf curl.</title>
        <authorList>
            <person name="Cisse O.H."/>
            <person name="Almeida J.M.G.C.F."/>
            <person name="Fonseca A."/>
            <person name="Kumar A.A."/>
            <person name="Salojaervi J."/>
            <person name="Overmyer K."/>
            <person name="Hauser P.M."/>
            <person name="Pagni M."/>
        </authorList>
    </citation>
    <scope>NUCLEOTIDE SEQUENCE [LARGE SCALE GENOMIC DNA]</scope>
    <source>
        <strain evidence="4">PYCC 5710 / ATCC 11124 / CBS 356.35 / IMI 108563 / JCM 9778 / NBRC 8474</strain>
    </source>
</reference>
<feature type="compositionally biased region" description="Acidic residues" evidence="1">
    <location>
        <begin position="775"/>
        <end position="809"/>
    </location>
</feature>
<feature type="compositionally biased region" description="Low complexity" evidence="1">
    <location>
        <begin position="201"/>
        <end position="215"/>
    </location>
</feature>
<dbReference type="SMART" id="SM00976">
    <property type="entry name" value="Telo_bind"/>
    <property type="match status" value="1"/>
</dbReference>
<feature type="compositionally biased region" description="Basic and acidic residues" evidence="1">
    <location>
        <begin position="843"/>
        <end position="859"/>
    </location>
</feature>
<gene>
    <name evidence="3" type="ORF">TAPDE_002365</name>
</gene>
<dbReference type="EMBL" id="CAHR02000080">
    <property type="protein sequence ID" value="CCG82342.1"/>
    <property type="molecule type" value="Genomic_DNA"/>
</dbReference>
<dbReference type="eggNOG" id="ENOG502SAAT">
    <property type="taxonomic scope" value="Eukaryota"/>
</dbReference>
<dbReference type="InterPro" id="IPR012340">
    <property type="entry name" value="NA-bd_OB-fold"/>
</dbReference>
<dbReference type="Gene3D" id="2.40.50.140">
    <property type="entry name" value="Nucleic acid-binding proteins"/>
    <property type="match status" value="2"/>
</dbReference>
<feature type="compositionally biased region" description="Polar residues" evidence="1">
    <location>
        <begin position="1079"/>
        <end position="1088"/>
    </location>
</feature>
<feature type="compositionally biased region" description="Acidic residues" evidence="1">
    <location>
        <begin position="743"/>
        <end position="754"/>
    </location>
</feature>
<evidence type="ECO:0000256" key="1">
    <source>
        <dbReference type="SAM" id="MobiDB-lite"/>
    </source>
</evidence>
<feature type="compositionally biased region" description="Basic and acidic residues" evidence="1">
    <location>
        <begin position="724"/>
        <end position="742"/>
    </location>
</feature>
<dbReference type="GO" id="GO:0003677">
    <property type="term" value="F:DNA binding"/>
    <property type="evidence" value="ECO:0007669"/>
    <property type="project" value="InterPro"/>
</dbReference>
<feature type="region of interest" description="Disordered" evidence="1">
    <location>
        <begin position="1049"/>
        <end position="1088"/>
    </location>
</feature>
<dbReference type="Proteomes" id="UP000013776">
    <property type="component" value="Unassembled WGS sequence"/>
</dbReference>
<feature type="compositionally biased region" description="Basic and acidic residues" evidence="1">
    <location>
        <begin position="1059"/>
        <end position="1071"/>
    </location>
</feature>
<dbReference type="GO" id="GO:0000723">
    <property type="term" value="P:telomere maintenance"/>
    <property type="evidence" value="ECO:0007669"/>
    <property type="project" value="InterPro"/>
</dbReference>
<feature type="compositionally biased region" description="Basic and acidic residues" evidence="1">
    <location>
        <begin position="985"/>
        <end position="1001"/>
    </location>
</feature>
<dbReference type="SUPFAM" id="SSF50249">
    <property type="entry name" value="Nucleic acid-binding proteins"/>
    <property type="match status" value="1"/>
</dbReference>
<feature type="compositionally biased region" description="Basic and acidic residues" evidence="1">
    <location>
        <begin position="405"/>
        <end position="416"/>
    </location>
</feature>
<proteinExistence type="predicted"/>
<dbReference type="STRING" id="1097556.R4X9Z6"/>
<evidence type="ECO:0000313" key="4">
    <source>
        <dbReference type="Proteomes" id="UP000013776"/>
    </source>
</evidence>
<feature type="compositionally biased region" description="Acidic residues" evidence="1">
    <location>
        <begin position="378"/>
        <end position="387"/>
    </location>
</feature>
<feature type="compositionally biased region" description="Low complexity" evidence="1">
    <location>
        <begin position="268"/>
        <end position="283"/>
    </location>
</feature>
<feature type="compositionally biased region" description="Polar residues" evidence="1">
    <location>
        <begin position="476"/>
        <end position="495"/>
    </location>
</feature>
<dbReference type="InterPro" id="IPR011564">
    <property type="entry name" value="Telomer_end-bd_POT1/Cdc13"/>
</dbReference>
<evidence type="ECO:0000259" key="2">
    <source>
        <dbReference type="SMART" id="SM00976"/>
    </source>
</evidence>
<organism evidence="3 4">
    <name type="scientific">Taphrina deformans (strain PYCC 5710 / ATCC 11124 / CBS 356.35 / IMI 108563 / JCM 9778 / NBRC 8474)</name>
    <name type="common">Peach leaf curl fungus</name>
    <name type="synonym">Lalaria deformans</name>
    <dbReference type="NCBI Taxonomy" id="1097556"/>
    <lineage>
        <taxon>Eukaryota</taxon>
        <taxon>Fungi</taxon>
        <taxon>Dikarya</taxon>
        <taxon>Ascomycota</taxon>
        <taxon>Taphrinomycotina</taxon>
        <taxon>Taphrinomycetes</taxon>
        <taxon>Taphrinales</taxon>
        <taxon>Taphrinaceae</taxon>
        <taxon>Taphrina</taxon>
    </lineage>
</organism>
<feature type="region of interest" description="Disordered" evidence="1">
    <location>
        <begin position="1383"/>
        <end position="1412"/>
    </location>
</feature>
<feature type="region of interest" description="Disordered" evidence="1">
    <location>
        <begin position="570"/>
        <end position="597"/>
    </location>
</feature>
<dbReference type="GO" id="GO:0000781">
    <property type="term" value="C:chromosome, telomeric region"/>
    <property type="evidence" value="ECO:0007669"/>
    <property type="project" value="InterPro"/>
</dbReference>
<keyword evidence="4" id="KW-1185">Reference proteome</keyword>
<comment type="caution">
    <text evidence="3">The sequence shown here is derived from an EMBL/GenBank/DDBJ whole genome shotgun (WGS) entry which is preliminary data.</text>
</comment>
<feature type="compositionally biased region" description="Polar residues" evidence="1">
    <location>
        <begin position="297"/>
        <end position="306"/>
    </location>
</feature>
<name>R4X9Z6_TAPDE</name>
<feature type="compositionally biased region" description="Polar residues" evidence="1">
    <location>
        <begin position="249"/>
        <end position="259"/>
    </location>
</feature>
<feature type="compositionally biased region" description="Acidic residues" evidence="1">
    <location>
        <begin position="830"/>
        <end position="842"/>
    </location>
</feature>
<feature type="compositionally biased region" description="Basic and acidic residues" evidence="1">
    <location>
        <begin position="1389"/>
        <end position="1398"/>
    </location>
</feature>